<evidence type="ECO:0000313" key="2">
    <source>
        <dbReference type="EMBL" id="QTE24311.1"/>
    </source>
</evidence>
<feature type="chain" id="PRO_5037754436" description="Alpha/beta hydrolase" evidence="1">
    <location>
        <begin position="20"/>
        <end position="205"/>
    </location>
</feature>
<protein>
    <recommendedName>
        <fullName evidence="4">Alpha/beta hydrolase</fullName>
    </recommendedName>
</protein>
<evidence type="ECO:0000313" key="3">
    <source>
        <dbReference type="Proteomes" id="UP000663920"/>
    </source>
</evidence>
<keyword evidence="1" id="KW-0732">Signal</keyword>
<dbReference type="SUPFAM" id="SSF52096">
    <property type="entry name" value="ClpP/crotonase"/>
    <property type="match status" value="1"/>
</dbReference>
<dbReference type="EMBL" id="CP071869">
    <property type="protein sequence ID" value="QTE24311.1"/>
    <property type="molecule type" value="Genomic_DNA"/>
</dbReference>
<dbReference type="PROSITE" id="PS51257">
    <property type="entry name" value="PROKAR_LIPOPROTEIN"/>
    <property type="match status" value="1"/>
</dbReference>
<accession>A0A975CVE8</accession>
<organism evidence="2 3">
    <name type="scientific">Polaribacter cellanae</name>
    <dbReference type="NCBI Taxonomy" id="2818493"/>
    <lineage>
        <taxon>Bacteria</taxon>
        <taxon>Pseudomonadati</taxon>
        <taxon>Bacteroidota</taxon>
        <taxon>Flavobacteriia</taxon>
        <taxon>Flavobacteriales</taxon>
        <taxon>Flavobacteriaceae</taxon>
    </lineage>
</organism>
<name>A0A975CVE8_9FLAO</name>
<proteinExistence type="predicted"/>
<evidence type="ECO:0000256" key="1">
    <source>
        <dbReference type="SAM" id="SignalP"/>
    </source>
</evidence>
<dbReference type="Proteomes" id="UP000663920">
    <property type="component" value="Chromosome"/>
</dbReference>
<sequence length="205" mass="22499">MKITKLIFLIALVSLTALFVSCSKSDYEEFLDAGVGNTTLKVKGNEVYLNGILGSISYTQFKDLIKNHPEVKTIVLEKVPGSINDDVNMQTGRLIKNAGFTTKVLANSQISSGGVDLFCAGRKRVVTKGAKIGVHSWSGGSYTAADLPKDSSEHQAQINYFNEVLGAPLGKEFYFYTIEAAPFKGVHWMSIEEINKWQIATQINK</sequence>
<evidence type="ECO:0008006" key="4">
    <source>
        <dbReference type="Google" id="ProtNLM"/>
    </source>
</evidence>
<dbReference type="Gene3D" id="3.90.226.10">
    <property type="entry name" value="2-enoyl-CoA Hydratase, Chain A, domain 1"/>
    <property type="match status" value="1"/>
</dbReference>
<gene>
    <name evidence="2" type="ORF">J3359_08640</name>
</gene>
<feature type="signal peptide" evidence="1">
    <location>
        <begin position="1"/>
        <end position="19"/>
    </location>
</feature>
<dbReference type="KEGG" id="pcea:J3359_08640"/>
<dbReference type="RefSeq" id="WP_208080283.1">
    <property type="nucleotide sequence ID" value="NZ_CP071869.1"/>
</dbReference>
<dbReference type="InterPro" id="IPR029045">
    <property type="entry name" value="ClpP/crotonase-like_dom_sf"/>
</dbReference>
<reference evidence="2 3" key="1">
    <citation type="submission" date="2021-03" db="EMBL/GenBank/DDBJ databases">
        <title>Complete genome of Polaribacter_sp.SM13.</title>
        <authorList>
            <person name="Jeong S.W."/>
            <person name="Bae J.W."/>
        </authorList>
    </citation>
    <scope>NUCLEOTIDE SEQUENCE [LARGE SCALE GENOMIC DNA]</scope>
    <source>
        <strain evidence="2 3">SM13</strain>
    </source>
</reference>
<keyword evidence="3" id="KW-1185">Reference proteome</keyword>
<dbReference type="AlphaFoldDB" id="A0A975CVE8"/>